<keyword evidence="7" id="KW-0175">Coiled coil</keyword>
<dbReference type="OrthoDB" id="498343at2759"/>
<dbReference type="PANTHER" id="PTHR13296">
    <property type="entry name" value="BCAS2 PROTEIN"/>
    <property type="match status" value="1"/>
</dbReference>
<feature type="compositionally biased region" description="Acidic residues" evidence="8">
    <location>
        <begin position="246"/>
        <end position="263"/>
    </location>
</feature>
<dbReference type="eggNOG" id="KOG3096">
    <property type="taxonomic scope" value="Eukaryota"/>
</dbReference>
<feature type="region of interest" description="Disordered" evidence="8">
    <location>
        <begin position="85"/>
        <end position="116"/>
    </location>
</feature>
<keyword evidence="4" id="KW-0747">Spliceosome</keyword>
<dbReference type="PANTHER" id="PTHR13296:SF0">
    <property type="entry name" value="PRE-MRNA-SPLICING FACTOR SPF27"/>
    <property type="match status" value="1"/>
</dbReference>
<reference evidence="9 10" key="1">
    <citation type="journal article" date="2009" name="Science">
        <title>Green evolution and dynamic adaptations revealed by genomes of the marine picoeukaryotes Micromonas.</title>
        <authorList>
            <person name="Worden A.Z."/>
            <person name="Lee J.H."/>
            <person name="Mock T."/>
            <person name="Rouze P."/>
            <person name="Simmons M.P."/>
            <person name="Aerts A.L."/>
            <person name="Allen A.E."/>
            <person name="Cuvelier M.L."/>
            <person name="Derelle E."/>
            <person name="Everett M.V."/>
            <person name="Foulon E."/>
            <person name="Grimwood J."/>
            <person name="Gundlach H."/>
            <person name="Henrissat B."/>
            <person name="Napoli C."/>
            <person name="McDonald S.M."/>
            <person name="Parker M.S."/>
            <person name="Rombauts S."/>
            <person name="Salamov A."/>
            <person name="Von Dassow P."/>
            <person name="Badger J.H."/>
            <person name="Coutinho P.M."/>
            <person name="Demir E."/>
            <person name="Dubchak I."/>
            <person name="Gentemann C."/>
            <person name="Eikrem W."/>
            <person name="Gready J.E."/>
            <person name="John U."/>
            <person name="Lanier W."/>
            <person name="Lindquist E.A."/>
            <person name="Lucas S."/>
            <person name="Mayer K.F."/>
            <person name="Moreau H."/>
            <person name="Not F."/>
            <person name="Otillar R."/>
            <person name="Panaud O."/>
            <person name="Pangilinan J."/>
            <person name="Paulsen I."/>
            <person name="Piegu B."/>
            <person name="Poliakov A."/>
            <person name="Robbens S."/>
            <person name="Schmutz J."/>
            <person name="Toulza E."/>
            <person name="Wyss T."/>
            <person name="Zelensky A."/>
            <person name="Zhou K."/>
            <person name="Armbrust E.V."/>
            <person name="Bhattacharya D."/>
            <person name="Goodenough U.W."/>
            <person name="Van de Peer Y."/>
            <person name="Grigoriev I.V."/>
        </authorList>
    </citation>
    <scope>NUCLEOTIDE SEQUENCE [LARGE SCALE GENOMIC DNA]</scope>
    <source>
        <strain evidence="10">RCC299 / NOUM17</strain>
    </source>
</reference>
<evidence type="ECO:0000256" key="6">
    <source>
        <dbReference type="ARBA" id="ARBA00023242"/>
    </source>
</evidence>
<dbReference type="InterPro" id="IPR008409">
    <property type="entry name" value="SPF27"/>
</dbReference>
<feature type="compositionally biased region" description="Basic and acidic residues" evidence="8">
    <location>
        <begin position="105"/>
        <end position="116"/>
    </location>
</feature>
<dbReference type="GeneID" id="8240694"/>
<dbReference type="Proteomes" id="UP000002009">
    <property type="component" value="Chromosome 2"/>
</dbReference>
<dbReference type="GO" id="GO:0071011">
    <property type="term" value="C:precatalytic spliceosome"/>
    <property type="evidence" value="ECO:0007669"/>
    <property type="project" value="TreeGrafter"/>
</dbReference>
<keyword evidence="3" id="KW-0507">mRNA processing</keyword>
<feature type="coiled-coil region" evidence="7">
    <location>
        <begin position="119"/>
        <end position="178"/>
    </location>
</feature>
<dbReference type="GO" id="GO:0006397">
    <property type="term" value="P:mRNA processing"/>
    <property type="evidence" value="ECO:0007669"/>
    <property type="project" value="UniProtKB-KW"/>
</dbReference>
<evidence type="ECO:0000256" key="8">
    <source>
        <dbReference type="SAM" id="MobiDB-lite"/>
    </source>
</evidence>
<dbReference type="EMBL" id="CP001323">
    <property type="protein sequence ID" value="ACO61243.1"/>
    <property type="molecule type" value="Genomic_DNA"/>
</dbReference>
<keyword evidence="5" id="KW-0508">mRNA splicing</keyword>
<evidence type="ECO:0000256" key="1">
    <source>
        <dbReference type="ARBA" id="ARBA00004123"/>
    </source>
</evidence>
<feature type="compositionally biased region" description="Basic residues" evidence="8">
    <location>
        <begin position="303"/>
        <end position="320"/>
    </location>
</feature>
<evidence type="ECO:0000256" key="4">
    <source>
        <dbReference type="ARBA" id="ARBA00022728"/>
    </source>
</evidence>
<gene>
    <name evidence="9" type="ORF">MICPUN_56308</name>
</gene>
<dbReference type="GO" id="GO:0071013">
    <property type="term" value="C:catalytic step 2 spliceosome"/>
    <property type="evidence" value="ECO:0007669"/>
    <property type="project" value="TreeGrafter"/>
</dbReference>
<dbReference type="FunCoup" id="C1E054">
    <property type="interactions" value="1911"/>
</dbReference>
<proteinExistence type="inferred from homology"/>
<accession>C1E054</accession>
<organism evidence="9 10">
    <name type="scientific">Micromonas commoda (strain RCC299 / NOUM17 / CCMP2709)</name>
    <name type="common">Picoplanktonic green alga</name>
    <dbReference type="NCBI Taxonomy" id="296587"/>
    <lineage>
        <taxon>Eukaryota</taxon>
        <taxon>Viridiplantae</taxon>
        <taxon>Chlorophyta</taxon>
        <taxon>Mamiellophyceae</taxon>
        <taxon>Mamiellales</taxon>
        <taxon>Mamiellaceae</taxon>
        <taxon>Micromonas</taxon>
    </lineage>
</organism>
<evidence type="ECO:0000256" key="5">
    <source>
        <dbReference type="ARBA" id="ARBA00023187"/>
    </source>
</evidence>
<evidence type="ECO:0000256" key="7">
    <source>
        <dbReference type="SAM" id="Coils"/>
    </source>
</evidence>
<dbReference type="KEGG" id="mis:MICPUN_56308"/>
<keyword evidence="10" id="KW-1185">Reference proteome</keyword>
<dbReference type="GO" id="GO:0008380">
    <property type="term" value="P:RNA splicing"/>
    <property type="evidence" value="ECO:0007669"/>
    <property type="project" value="UniProtKB-KW"/>
</dbReference>
<dbReference type="GO" id="GO:0000974">
    <property type="term" value="C:Prp19 complex"/>
    <property type="evidence" value="ECO:0007669"/>
    <property type="project" value="TreeGrafter"/>
</dbReference>
<dbReference type="AlphaFoldDB" id="C1E054"/>
<evidence type="ECO:0000256" key="2">
    <source>
        <dbReference type="ARBA" id="ARBA00010788"/>
    </source>
</evidence>
<dbReference type="InParanoid" id="C1E054"/>
<dbReference type="STRING" id="296587.C1E054"/>
<evidence type="ECO:0000256" key="3">
    <source>
        <dbReference type="ARBA" id="ARBA00022664"/>
    </source>
</evidence>
<comment type="similarity">
    <text evidence="2">Belongs to the SPF27 family.</text>
</comment>
<feature type="compositionally biased region" description="Basic and acidic residues" evidence="8">
    <location>
        <begin position="264"/>
        <end position="274"/>
    </location>
</feature>
<keyword evidence="6" id="KW-0539">Nucleus</keyword>
<name>C1E054_MICCC</name>
<feature type="region of interest" description="Disordered" evidence="8">
    <location>
        <begin position="225"/>
        <end position="320"/>
    </location>
</feature>
<dbReference type="Pfam" id="PF05700">
    <property type="entry name" value="BCAS2"/>
    <property type="match status" value="1"/>
</dbReference>
<comment type="subcellular location">
    <subcellularLocation>
        <location evidence="1">Nucleus</location>
    </subcellularLocation>
</comment>
<protein>
    <submittedName>
        <fullName evidence="9">Uncharacterized protein</fullName>
    </submittedName>
</protein>
<dbReference type="RefSeq" id="XP_002499985.1">
    <property type="nucleotide sequence ID" value="XM_002499939.1"/>
</dbReference>
<evidence type="ECO:0000313" key="10">
    <source>
        <dbReference type="Proteomes" id="UP000002009"/>
    </source>
</evidence>
<evidence type="ECO:0000313" key="9">
    <source>
        <dbReference type="EMBL" id="ACO61243.1"/>
    </source>
</evidence>
<sequence length="320" mass="36052">MSAKPMLLDSAEQKSTRWNNPLIDALPYADVLPEGWRETADQLVQEEMRRMTKRPKDYLAEMAPAKEIDWSKCPLLEPEFRRVEKGTGEKIAQPDNSRYNLDPPPKSKRDDPEAWEKANNNAKAQLEHQKLRIENLELMMKFAPNAWRAHNAMLEAAIKRVEKEVAAKKKAIEEINTMRSVKQKEAGREIAKLEKQWYAQCAKNIAIDADIQRMELEIARLEAEQGKGVDGAAAASAGKKRKAEAEAPEEEDKAEAPEEEDKAEEAKAPEEEKTSPSPRGRRTPRNSKGSAEKAQPPESPARKSPRASGRRTPRNSKGSK</sequence>